<dbReference type="PRINTS" id="PR00344">
    <property type="entry name" value="BCTRLSENSOR"/>
</dbReference>
<evidence type="ECO:0000256" key="16">
    <source>
        <dbReference type="SAM" id="Phobius"/>
    </source>
</evidence>
<evidence type="ECO:0000256" key="14">
    <source>
        <dbReference type="ARBA" id="ARBA00023136"/>
    </source>
</evidence>
<evidence type="ECO:0000256" key="8">
    <source>
        <dbReference type="ARBA" id="ARBA00022692"/>
    </source>
</evidence>
<comment type="caution">
    <text evidence="19">The sequence shown here is derived from an EMBL/GenBank/DDBJ whole genome shotgun (WGS) entry which is preliminary data.</text>
</comment>
<evidence type="ECO:0000256" key="5">
    <source>
        <dbReference type="ARBA" id="ARBA00022519"/>
    </source>
</evidence>
<keyword evidence="4" id="KW-1003">Cell membrane</keyword>
<keyword evidence="7" id="KW-0808">Transferase</keyword>
<dbReference type="Pfam" id="PF02518">
    <property type="entry name" value="HATPase_c"/>
    <property type="match status" value="1"/>
</dbReference>
<feature type="transmembrane region" description="Helical" evidence="16">
    <location>
        <begin position="12"/>
        <end position="33"/>
    </location>
</feature>
<dbReference type="GO" id="GO:0005886">
    <property type="term" value="C:plasma membrane"/>
    <property type="evidence" value="ECO:0007669"/>
    <property type="project" value="UniProtKB-SubCell"/>
</dbReference>
<keyword evidence="5" id="KW-0997">Cell inner membrane</keyword>
<dbReference type="RefSeq" id="WP_099843512.1">
    <property type="nucleotide sequence ID" value="NZ_CP195522.1"/>
</dbReference>
<keyword evidence="11" id="KW-0067">ATP-binding</keyword>
<evidence type="ECO:0000256" key="4">
    <source>
        <dbReference type="ARBA" id="ARBA00022475"/>
    </source>
</evidence>
<dbReference type="SUPFAM" id="SSF55874">
    <property type="entry name" value="ATPase domain of HSP90 chaperone/DNA topoisomerase II/histidine kinase"/>
    <property type="match status" value="1"/>
</dbReference>
<proteinExistence type="predicted"/>
<dbReference type="SUPFAM" id="SSF47384">
    <property type="entry name" value="Homodimeric domain of signal transducing histidine kinase"/>
    <property type="match status" value="1"/>
</dbReference>
<feature type="transmembrane region" description="Helical" evidence="16">
    <location>
        <begin position="151"/>
        <end position="171"/>
    </location>
</feature>
<dbReference type="Pfam" id="PF00512">
    <property type="entry name" value="HisKA"/>
    <property type="match status" value="1"/>
</dbReference>
<dbReference type="GO" id="GO:0000155">
    <property type="term" value="F:phosphorelay sensor kinase activity"/>
    <property type="evidence" value="ECO:0007669"/>
    <property type="project" value="InterPro"/>
</dbReference>
<dbReference type="PANTHER" id="PTHR44936:SF5">
    <property type="entry name" value="SENSOR HISTIDINE KINASE ENVZ"/>
    <property type="match status" value="1"/>
</dbReference>
<reference evidence="19 20" key="1">
    <citation type="submission" date="2017-07" db="EMBL/GenBank/DDBJ databases">
        <title>Raoultella ornithinolytica strain HH3 draft genome.</title>
        <authorList>
            <person name="Duceppe M.-O."/>
            <person name="Huang H."/>
            <person name="Phipps-Todd B."/>
        </authorList>
    </citation>
    <scope>NUCLEOTIDE SEQUENCE [LARGE SCALE GENOMIC DNA]</scope>
    <source>
        <strain evidence="19 20">HH3</strain>
    </source>
</reference>
<keyword evidence="9" id="KW-0547">Nucleotide-binding</keyword>
<dbReference type="PROSITE" id="PS50109">
    <property type="entry name" value="HIS_KIN"/>
    <property type="match status" value="1"/>
</dbReference>
<keyword evidence="6" id="KW-0597">Phosphoprotein</keyword>
<dbReference type="InterPro" id="IPR003594">
    <property type="entry name" value="HATPase_dom"/>
</dbReference>
<evidence type="ECO:0000259" key="18">
    <source>
        <dbReference type="PROSITE" id="PS50885"/>
    </source>
</evidence>
<evidence type="ECO:0000256" key="1">
    <source>
        <dbReference type="ARBA" id="ARBA00000085"/>
    </source>
</evidence>
<dbReference type="CDD" id="cd00082">
    <property type="entry name" value="HisKA"/>
    <property type="match status" value="1"/>
</dbReference>
<keyword evidence="12 16" id="KW-1133">Transmembrane helix</keyword>
<dbReference type="PROSITE" id="PS50885">
    <property type="entry name" value="HAMP"/>
    <property type="match status" value="1"/>
</dbReference>
<evidence type="ECO:0000256" key="7">
    <source>
        <dbReference type="ARBA" id="ARBA00022679"/>
    </source>
</evidence>
<dbReference type="InterPro" id="IPR005467">
    <property type="entry name" value="His_kinase_dom"/>
</dbReference>
<dbReference type="GO" id="GO:0005524">
    <property type="term" value="F:ATP binding"/>
    <property type="evidence" value="ECO:0007669"/>
    <property type="project" value="UniProtKB-KW"/>
</dbReference>
<evidence type="ECO:0000256" key="15">
    <source>
        <dbReference type="ARBA" id="ARBA00041011"/>
    </source>
</evidence>
<comment type="subcellular location">
    <subcellularLocation>
        <location evidence="2">Cell inner membrane</location>
        <topology evidence="2">Multi-pass membrane protein</topology>
    </subcellularLocation>
</comment>
<dbReference type="Proteomes" id="UP000229713">
    <property type="component" value="Unassembled WGS sequence"/>
</dbReference>
<dbReference type="InterPro" id="IPR036097">
    <property type="entry name" value="HisK_dim/P_sf"/>
</dbReference>
<evidence type="ECO:0000256" key="12">
    <source>
        <dbReference type="ARBA" id="ARBA00022989"/>
    </source>
</evidence>
<dbReference type="SMART" id="SM00388">
    <property type="entry name" value="HisKA"/>
    <property type="match status" value="1"/>
</dbReference>
<evidence type="ECO:0000259" key="17">
    <source>
        <dbReference type="PROSITE" id="PS50109"/>
    </source>
</evidence>
<comment type="catalytic activity">
    <reaction evidence="1">
        <text>ATP + protein L-histidine = ADP + protein N-phospho-L-histidine.</text>
        <dbReference type="EC" id="2.7.13.3"/>
    </reaction>
</comment>
<sequence>MRLWPASLRSRLMLMIFFTLLLANALTLSLLLYERMSSARSVMLGNLEYDVATSVAILDRLPAAERPQWLARLARGNYRYRLSTGVSGHYPDSWRSRDAVRSLQEALSGSYPVSIIAVPGPREHIQAHITLHDGAPLSIDLWPRLPAIARWLPAVLIVQFLLLLACAWYAVRQVVRPMTRFTRAIDALQPANSAPGMMAEQGPVEVQHAARAFNAMQTRIRDHLQERARILAAISHDLQTPITRMKLRLEMTDAPELRDKLLQDLDNMSRLVREGIAFARSAQPLEEKRQRLDLNAFLDSIALDYADVGRPVAFIPAEEGRVVLTQPQALRRIMTNLIDNGLKFAERVDIRLSYAMNGDPIIQVMDNGPGIPEASLEEVLQPFIRLENSRNRETGGTGLGLAIAAQLTSQMPGTLRLGNRPEGGLEAIIRLDSAVLYPSVSRAETDNLTDKNP</sequence>
<dbReference type="Pfam" id="PF00672">
    <property type="entry name" value="HAMP"/>
    <property type="match status" value="1"/>
</dbReference>
<evidence type="ECO:0000256" key="9">
    <source>
        <dbReference type="ARBA" id="ARBA00022741"/>
    </source>
</evidence>
<evidence type="ECO:0000256" key="2">
    <source>
        <dbReference type="ARBA" id="ARBA00004429"/>
    </source>
</evidence>
<dbReference type="InterPro" id="IPR050980">
    <property type="entry name" value="2C_sensor_his_kinase"/>
</dbReference>
<evidence type="ECO:0000256" key="6">
    <source>
        <dbReference type="ARBA" id="ARBA00022553"/>
    </source>
</evidence>
<evidence type="ECO:0000256" key="11">
    <source>
        <dbReference type="ARBA" id="ARBA00022840"/>
    </source>
</evidence>
<dbReference type="Gene3D" id="3.30.565.10">
    <property type="entry name" value="Histidine kinase-like ATPase, C-terminal domain"/>
    <property type="match status" value="1"/>
</dbReference>
<evidence type="ECO:0000256" key="3">
    <source>
        <dbReference type="ARBA" id="ARBA00012438"/>
    </source>
</evidence>
<dbReference type="InterPro" id="IPR004358">
    <property type="entry name" value="Sig_transdc_His_kin-like_C"/>
</dbReference>
<keyword evidence="10 19" id="KW-0418">Kinase</keyword>
<gene>
    <name evidence="19" type="ORF">CFY86_12965</name>
</gene>
<protein>
    <recommendedName>
        <fullName evidence="15">Sensor histidine kinase EnvZ</fullName>
        <ecNumber evidence="3">2.7.13.3</ecNumber>
    </recommendedName>
</protein>
<dbReference type="EMBL" id="NKYI01000019">
    <property type="protein sequence ID" value="PIK84094.1"/>
    <property type="molecule type" value="Genomic_DNA"/>
</dbReference>
<keyword evidence="8 16" id="KW-0812">Transmembrane</keyword>
<evidence type="ECO:0000256" key="13">
    <source>
        <dbReference type="ARBA" id="ARBA00023012"/>
    </source>
</evidence>
<accession>A0A855F1W5</accession>
<feature type="domain" description="Histidine kinase" evidence="17">
    <location>
        <begin position="233"/>
        <end position="435"/>
    </location>
</feature>
<evidence type="ECO:0000313" key="19">
    <source>
        <dbReference type="EMBL" id="PIK84094.1"/>
    </source>
</evidence>
<organism evidence="19 20">
    <name type="scientific">Raoultella ornithinolytica</name>
    <name type="common">Klebsiella ornithinolytica</name>
    <dbReference type="NCBI Taxonomy" id="54291"/>
    <lineage>
        <taxon>Bacteria</taxon>
        <taxon>Pseudomonadati</taxon>
        <taxon>Pseudomonadota</taxon>
        <taxon>Gammaproteobacteria</taxon>
        <taxon>Enterobacterales</taxon>
        <taxon>Enterobacteriaceae</taxon>
        <taxon>Klebsiella/Raoultella group</taxon>
        <taxon>Raoultella</taxon>
    </lineage>
</organism>
<dbReference type="InterPro" id="IPR003660">
    <property type="entry name" value="HAMP_dom"/>
</dbReference>
<dbReference type="SMART" id="SM00387">
    <property type="entry name" value="HATPase_c"/>
    <property type="match status" value="1"/>
</dbReference>
<dbReference type="Gene3D" id="1.10.287.130">
    <property type="match status" value="1"/>
</dbReference>
<dbReference type="EC" id="2.7.13.3" evidence="3"/>
<keyword evidence="13" id="KW-0902">Two-component regulatory system</keyword>
<keyword evidence="14 16" id="KW-0472">Membrane</keyword>
<evidence type="ECO:0000313" key="20">
    <source>
        <dbReference type="Proteomes" id="UP000229713"/>
    </source>
</evidence>
<dbReference type="PANTHER" id="PTHR44936">
    <property type="entry name" value="SENSOR PROTEIN CREC"/>
    <property type="match status" value="1"/>
</dbReference>
<dbReference type="InterPro" id="IPR003661">
    <property type="entry name" value="HisK_dim/P_dom"/>
</dbReference>
<evidence type="ECO:0000256" key="10">
    <source>
        <dbReference type="ARBA" id="ARBA00022777"/>
    </source>
</evidence>
<dbReference type="InterPro" id="IPR036890">
    <property type="entry name" value="HATPase_C_sf"/>
</dbReference>
<feature type="domain" description="HAMP" evidence="18">
    <location>
        <begin position="172"/>
        <end position="225"/>
    </location>
</feature>
<name>A0A855F1W5_RAOOR</name>
<dbReference type="AlphaFoldDB" id="A0A855F1W5"/>